<dbReference type="CDD" id="cd14791">
    <property type="entry name" value="GH36"/>
    <property type="match status" value="1"/>
</dbReference>
<feature type="domain" description="Glycosyl hydrolase family 36 N-terminal" evidence="6">
    <location>
        <begin position="58"/>
        <end position="288"/>
    </location>
</feature>
<name>A0A4Q9V267_9ACTO</name>
<dbReference type="Gene3D" id="2.70.98.60">
    <property type="entry name" value="alpha-galactosidase from lactobacil brevis"/>
    <property type="match status" value="1"/>
</dbReference>
<dbReference type="OrthoDB" id="9758822at2"/>
<dbReference type="InterPro" id="IPR038417">
    <property type="entry name" value="Alpga-gal_N_sf"/>
</dbReference>
<evidence type="ECO:0000313" key="8">
    <source>
        <dbReference type="Proteomes" id="UP000293036"/>
    </source>
</evidence>
<evidence type="ECO:0000256" key="1">
    <source>
        <dbReference type="ARBA" id="ARBA00001255"/>
    </source>
</evidence>
<dbReference type="Gene3D" id="3.20.20.70">
    <property type="entry name" value="Aldolase class I"/>
    <property type="match status" value="1"/>
</dbReference>
<feature type="compositionally biased region" description="Low complexity" evidence="5">
    <location>
        <begin position="24"/>
        <end position="47"/>
    </location>
</feature>
<dbReference type="InterPro" id="IPR031704">
    <property type="entry name" value="Glyco_hydro_36_N"/>
</dbReference>
<dbReference type="EMBL" id="SJDT01000003">
    <property type="protein sequence ID" value="TBW22230.1"/>
    <property type="molecule type" value="Genomic_DNA"/>
</dbReference>
<gene>
    <name evidence="7" type="ORF">EZJ44_05260</name>
</gene>
<dbReference type="PROSITE" id="PS00512">
    <property type="entry name" value="ALPHA_GALACTOSIDASE"/>
    <property type="match status" value="1"/>
</dbReference>
<keyword evidence="8" id="KW-1185">Reference proteome</keyword>
<accession>A0A4Q9V267</accession>
<dbReference type="EC" id="3.2.1.22" evidence="2"/>
<sequence>MFNASSPKADIVLRQAGNLADGCTPTPTSSSDTSHTPTTHTPASLAPTSLVLSIPDEGLPRITYWGSSLPSSFNTPLHLTSSQLPQLLGAGLDISEFPSLLPTQAEGWTGTPALLCSRSGVALFANFTTTEIEHTPSRATIVATDDVAQLSLRIHVEITTSGLVVQQATLRNTGSTPLDVQRLNLAFPIPSHARELLTFTGHHLRERAAQRQPFHQGRVAQESWVGRPDFSSGFLFTAGTPGFDAESGECFSVHTAWSGNVTHFAERTPYSLGLLGGGELLYPGEIVLGPNEEYGSPRVVGAWAHGLNDVSARFHSHLRDTNSRTRERITFNSWEAVYFDQNPAQMHKLAQTAAELGIERFVIDDGWFRGRRDDTRALGDWAVDRDVWPAGLEPFSKHVHELGMELGIWFEPEMISLNSDLARAHPEWIIAPNSERLPVAGRHEYVLDLSNPATYEHILQSIAAVVRDANIDYIKWDHNRFVTEAVSPFTGRPAVHTQTQALYRLLRQLRAEFPNLQIESCSSGGGRIDLAILELVDRVWASDCTDPIERSEIQRHTALIVPPERIGAHIANSPSHQTGRTLSLATRAAVAFAYGLGFELDITQLDTATLAEAKQWVERYKVWREVLAQGRAVHTDIVDPAQRVSGRVAVDQSRAVYCVVQRQTSPDYPSGLIRFPGLKSEAVYRVEALGAKDLTSRIAATDNYAHYWWIDGAQLPGNVLSEWGLRPPHLLPGEALLIALEQVG</sequence>
<keyword evidence="4" id="KW-0326">Glycosidase</keyword>
<evidence type="ECO:0000256" key="4">
    <source>
        <dbReference type="ARBA" id="ARBA00023295"/>
    </source>
</evidence>
<dbReference type="InterPro" id="IPR013785">
    <property type="entry name" value="Aldolase_TIM"/>
</dbReference>
<reference evidence="7 8" key="1">
    <citation type="submission" date="2019-02" db="EMBL/GenBank/DDBJ databases">
        <title>Arcanobacterium bovis sp. nov., isolated from the milk of a cow with mastitis.</title>
        <authorList>
            <person name="Sammra O."/>
            <person name="Foster G."/>
            <person name="Hassan A."/>
            <person name="Alssahen M."/>
            <person name="Laemmler C."/>
            <person name="Borowiak M."/>
            <person name="Malorny B."/>
            <person name="Abdulmawjood A."/>
        </authorList>
    </citation>
    <scope>NUCLEOTIDE SEQUENCE [LARGE SCALE GENOMIC DNA]</scope>
    <source>
        <strain evidence="7 8">C605018/01/1</strain>
    </source>
</reference>
<evidence type="ECO:0000313" key="7">
    <source>
        <dbReference type="EMBL" id="TBW22230.1"/>
    </source>
</evidence>
<organism evidence="7 8">
    <name type="scientific">Arcanobacterium bovis</name>
    <dbReference type="NCBI Taxonomy" id="2529275"/>
    <lineage>
        <taxon>Bacteria</taxon>
        <taxon>Bacillati</taxon>
        <taxon>Actinomycetota</taxon>
        <taxon>Actinomycetes</taxon>
        <taxon>Actinomycetales</taxon>
        <taxon>Actinomycetaceae</taxon>
        <taxon>Arcanobacterium</taxon>
    </lineage>
</organism>
<dbReference type="SUPFAM" id="SSF51445">
    <property type="entry name" value="(Trans)glycosidases"/>
    <property type="match status" value="1"/>
</dbReference>
<dbReference type="RefSeq" id="WP_131280979.1">
    <property type="nucleotide sequence ID" value="NZ_JBHSLR010000009.1"/>
</dbReference>
<dbReference type="InterPro" id="IPR017853">
    <property type="entry name" value="GH"/>
</dbReference>
<comment type="caution">
    <text evidence="7">The sequence shown here is derived from an EMBL/GenBank/DDBJ whole genome shotgun (WGS) entry which is preliminary data.</text>
</comment>
<dbReference type="InterPro" id="IPR050985">
    <property type="entry name" value="Alpha-glycosidase_related"/>
</dbReference>
<dbReference type="Pfam" id="PF16875">
    <property type="entry name" value="Glyco_hydro_36N"/>
    <property type="match status" value="1"/>
</dbReference>
<evidence type="ECO:0000256" key="3">
    <source>
        <dbReference type="ARBA" id="ARBA00022801"/>
    </source>
</evidence>
<dbReference type="PANTHER" id="PTHR43053">
    <property type="entry name" value="GLYCOSIDASE FAMILY 31"/>
    <property type="match status" value="1"/>
</dbReference>
<dbReference type="InterPro" id="IPR000111">
    <property type="entry name" value="Glyco_hydro_27/36_CS"/>
</dbReference>
<evidence type="ECO:0000256" key="2">
    <source>
        <dbReference type="ARBA" id="ARBA00012755"/>
    </source>
</evidence>
<dbReference type="AlphaFoldDB" id="A0A4Q9V267"/>
<dbReference type="PRINTS" id="PR00743">
    <property type="entry name" value="GLHYDRLASE36"/>
</dbReference>
<dbReference type="FunFam" id="3.20.20.70:FF:000118">
    <property type="entry name" value="Alpha-galactosidase"/>
    <property type="match status" value="1"/>
</dbReference>
<comment type="catalytic activity">
    <reaction evidence="1">
        <text>Hydrolysis of terminal, non-reducing alpha-D-galactose residues in alpha-D-galactosides, including galactose oligosaccharides, galactomannans and galactolipids.</text>
        <dbReference type="EC" id="3.2.1.22"/>
    </reaction>
</comment>
<protein>
    <recommendedName>
        <fullName evidence="2">alpha-galactosidase</fullName>
        <ecNumber evidence="2">3.2.1.22</ecNumber>
    </recommendedName>
</protein>
<feature type="region of interest" description="Disordered" evidence="5">
    <location>
        <begin position="19"/>
        <end position="47"/>
    </location>
</feature>
<dbReference type="Pfam" id="PF02065">
    <property type="entry name" value="Melibiase"/>
    <property type="match status" value="1"/>
</dbReference>
<dbReference type="PANTHER" id="PTHR43053:SF3">
    <property type="entry name" value="ALPHA-GALACTOSIDASE C-RELATED"/>
    <property type="match status" value="1"/>
</dbReference>
<evidence type="ECO:0000259" key="6">
    <source>
        <dbReference type="Pfam" id="PF16875"/>
    </source>
</evidence>
<dbReference type="GO" id="GO:0016052">
    <property type="term" value="P:carbohydrate catabolic process"/>
    <property type="evidence" value="ECO:0007669"/>
    <property type="project" value="InterPro"/>
</dbReference>
<dbReference type="InterPro" id="IPR002252">
    <property type="entry name" value="Glyco_hydro_36"/>
</dbReference>
<proteinExistence type="predicted"/>
<evidence type="ECO:0000256" key="5">
    <source>
        <dbReference type="SAM" id="MobiDB-lite"/>
    </source>
</evidence>
<keyword evidence="3" id="KW-0378">Hydrolase</keyword>
<dbReference type="GO" id="GO:0004557">
    <property type="term" value="F:alpha-galactosidase activity"/>
    <property type="evidence" value="ECO:0007669"/>
    <property type="project" value="UniProtKB-EC"/>
</dbReference>
<dbReference type="Proteomes" id="UP000293036">
    <property type="component" value="Unassembled WGS sequence"/>
</dbReference>